<feature type="transmembrane region" description="Helical" evidence="1">
    <location>
        <begin position="294"/>
        <end position="315"/>
    </location>
</feature>
<keyword evidence="3" id="KW-1185">Reference proteome</keyword>
<reference evidence="2" key="2">
    <citation type="submission" date="2023-06" db="EMBL/GenBank/DDBJ databases">
        <authorList>
            <consortium name="Lawrence Berkeley National Laboratory"/>
            <person name="Haridas S."/>
            <person name="Hensen N."/>
            <person name="Bonometti L."/>
            <person name="Westerberg I."/>
            <person name="Brannstrom I.O."/>
            <person name="Guillou S."/>
            <person name="Cros-Aarteil S."/>
            <person name="Calhoun S."/>
            <person name="Kuo A."/>
            <person name="Mondo S."/>
            <person name="Pangilinan J."/>
            <person name="Riley R."/>
            <person name="Labutti K."/>
            <person name="Andreopoulos B."/>
            <person name="Lipzen A."/>
            <person name="Chen C."/>
            <person name="Yanf M."/>
            <person name="Daum C."/>
            <person name="Ng V."/>
            <person name="Clum A."/>
            <person name="Steindorff A."/>
            <person name="Ohm R."/>
            <person name="Martin F."/>
            <person name="Silar P."/>
            <person name="Natvig D."/>
            <person name="Lalanne C."/>
            <person name="Gautier V."/>
            <person name="Ament-Velasquez S.L."/>
            <person name="Kruys A."/>
            <person name="Hutchinson M.I."/>
            <person name="Powell A.J."/>
            <person name="Barry K."/>
            <person name="Miller A.N."/>
            <person name="Grigoriev I.V."/>
            <person name="Debuchy R."/>
            <person name="Gladieux P."/>
            <person name="Thoren M.H."/>
            <person name="Johannesson H."/>
        </authorList>
    </citation>
    <scope>NUCLEOTIDE SEQUENCE</scope>
    <source>
        <strain evidence="2">CBS 118394</strain>
    </source>
</reference>
<comment type="caution">
    <text evidence="2">The sequence shown here is derived from an EMBL/GenBank/DDBJ whole genome shotgun (WGS) entry which is preliminary data.</text>
</comment>
<dbReference type="Pfam" id="PF20246">
    <property type="entry name" value="DUF6601"/>
    <property type="match status" value="1"/>
</dbReference>
<evidence type="ECO:0000256" key="1">
    <source>
        <dbReference type="SAM" id="Phobius"/>
    </source>
</evidence>
<proteinExistence type="predicted"/>
<protein>
    <submittedName>
        <fullName evidence="2">Uncharacterized protein</fullName>
    </submittedName>
</protein>
<evidence type="ECO:0000313" key="2">
    <source>
        <dbReference type="EMBL" id="KAK3322645.1"/>
    </source>
</evidence>
<dbReference type="PANTHER" id="PTHR34414">
    <property type="entry name" value="HET DOMAIN-CONTAINING PROTEIN-RELATED"/>
    <property type="match status" value="1"/>
</dbReference>
<organism evidence="2 3">
    <name type="scientific">Apodospora peruviana</name>
    <dbReference type="NCBI Taxonomy" id="516989"/>
    <lineage>
        <taxon>Eukaryota</taxon>
        <taxon>Fungi</taxon>
        <taxon>Dikarya</taxon>
        <taxon>Ascomycota</taxon>
        <taxon>Pezizomycotina</taxon>
        <taxon>Sordariomycetes</taxon>
        <taxon>Sordariomycetidae</taxon>
        <taxon>Sordariales</taxon>
        <taxon>Lasiosphaeriaceae</taxon>
        <taxon>Apodospora</taxon>
    </lineage>
</organism>
<dbReference type="PANTHER" id="PTHR34414:SF1">
    <property type="entry name" value="SUBTILISIN-LIKE SERINE PROTEASE"/>
    <property type="match status" value="1"/>
</dbReference>
<dbReference type="AlphaFoldDB" id="A0AAE0ICN3"/>
<feature type="transmembrane region" description="Helical" evidence="1">
    <location>
        <begin position="335"/>
        <end position="360"/>
    </location>
</feature>
<evidence type="ECO:0000313" key="3">
    <source>
        <dbReference type="Proteomes" id="UP001283341"/>
    </source>
</evidence>
<keyword evidence="1" id="KW-1133">Transmembrane helix</keyword>
<dbReference type="EMBL" id="JAUEDM010000003">
    <property type="protein sequence ID" value="KAK3322645.1"/>
    <property type="molecule type" value="Genomic_DNA"/>
</dbReference>
<reference evidence="2" key="1">
    <citation type="journal article" date="2023" name="Mol. Phylogenet. Evol.">
        <title>Genome-scale phylogeny and comparative genomics of the fungal order Sordariales.</title>
        <authorList>
            <person name="Hensen N."/>
            <person name="Bonometti L."/>
            <person name="Westerberg I."/>
            <person name="Brannstrom I.O."/>
            <person name="Guillou S."/>
            <person name="Cros-Aarteil S."/>
            <person name="Calhoun S."/>
            <person name="Haridas S."/>
            <person name="Kuo A."/>
            <person name="Mondo S."/>
            <person name="Pangilinan J."/>
            <person name="Riley R."/>
            <person name="LaButti K."/>
            <person name="Andreopoulos B."/>
            <person name="Lipzen A."/>
            <person name="Chen C."/>
            <person name="Yan M."/>
            <person name="Daum C."/>
            <person name="Ng V."/>
            <person name="Clum A."/>
            <person name="Steindorff A."/>
            <person name="Ohm R.A."/>
            <person name="Martin F."/>
            <person name="Silar P."/>
            <person name="Natvig D.O."/>
            <person name="Lalanne C."/>
            <person name="Gautier V."/>
            <person name="Ament-Velasquez S.L."/>
            <person name="Kruys A."/>
            <person name="Hutchinson M.I."/>
            <person name="Powell A.J."/>
            <person name="Barry K."/>
            <person name="Miller A.N."/>
            <person name="Grigoriev I.V."/>
            <person name="Debuchy R."/>
            <person name="Gladieux P."/>
            <person name="Hiltunen Thoren M."/>
            <person name="Johannesson H."/>
        </authorList>
    </citation>
    <scope>NUCLEOTIDE SEQUENCE</scope>
    <source>
        <strain evidence="2">CBS 118394</strain>
    </source>
</reference>
<sequence>MTDSQPAISANIIMPAPTSSSPALAPTVEMLNANDGPQLHKELSEWFVIELMEQPEPASVVALTMIPGPPPSPRFRKLLRPRAYSKPYLPGQPRIHLPTADVSGESDETARFYQYLRQIHLTPTLDTLVPRTKFIFVQLPSYHNIIPLHANRAYSREIVVNETPGLHLVTRPDRVFLQPIPPYLYSPVFWEYVKDWDHEVYKAALGFMRSYSLLIKHELDFDEACTIKLIPRKADGNFPTFEELCHFIVLFESVSDTDVSRRYCYGELDLLCLNLAAYLLLFKPYFLDRPQRTVLEGIAGVFLLLTAMQVTLAALDNESPPNKTWPVFLGVSRYFSIIVIVVVTYGLFLIVLNSIMWGGGHNRWDTFIMRRKEAAGNDGGFRPDQMLWLI</sequence>
<dbReference type="InterPro" id="IPR046536">
    <property type="entry name" value="DUF6601"/>
</dbReference>
<accession>A0AAE0ICN3</accession>
<name>A0AAE0ICN3_9PEZI</name>
<dbReference type="Proteomes" id="UP001283341">
    <property type="component" value="Unassembled WGS sequence"/>
</dbReference>
<keyword evidence="1" id="KW-0812">Transmembrane</keyword>
<keyword evidence="1" id="KW-0472">Membrane</keyword>
<gene>
    <name evidence="2" type="ORF">B0H66DRAFT_211836</name>
</gene>